<evidence type="ECO:0000259" key="6">
    <source>
        <dbReference type="PROSITE" id="PS50181"/>
    </source>
</evidence>
<dbReference type="OrthoDB" id="20872at2759"/>
<feature type="domain" description="F-box" evidence="6">
    <location>
        <begin position="135"/>
        <end position="179"/>
    </location>
</feature>
<dbReference type="InterPro" id="IPR002110">
    <property type="entry name" value="Ankyrin_rpt"/>
</dbReference>
<feature type="repeat" description="ANK" evidence="4">
    <location>
        <begin position="266"/>
        <end position="293"/>
    </location>
</feature>
<dbReference type="InterPro" id="IPR036047">
    <property type="entry name" value="F-box-like_dom_sf"/>
</dbReference>
<evidence type="ECO:0000256" key="5">
    <source>
        <dbReference type="SAM" id="MobiDB-lite"/>
    </source>
</evidence>
<proteinExistence type="predicted"/>
<reference evidence="7 8" key="1">
    <citation type="submission" date="2017-10" db="EMBL/GenBank/DDBJ databases">
        <title>Comparative genomics in systemic dimorphic fungi from Ajellomycetaceae.</title>
        <authorList>
            <person name="Munoz J.F."/>
            <person name="Mcewen J.G."/>
            <person name="Clay O.K."/>
            <person name="Cuomo C.A."/>
        </authorList>
    </citation>
    <scope>NUCLEOTIDE SEQUENCE [LARGE SCALE GENOMIC DNA]</scope>
    <source>
        <strain evidence="7 8">UAMH7299</strain>
    </source>
</reference>
<dbReference type="STRING" id="1447883.A0A2B7XER4"/>
<dbReference type="PROSITE" id="PS50181">
    <property type="entry name" value="FBOX"/>
    <property type="match status" value="1"/>
</dbReference>
<feature type="region of interest" description="Disordered" evidence="5">
    <location>
        <begin position="107"/>
        <end position="131"/>
    </location>
</feature>
<dbReference type="Gene3D" id="1.25.40.20">
    <property type="entry name" value="Ankyrin repeat-containing domain"/>
    <property type="match status" value="3"/>
</dbReference>
<dbReference type="PRINTS" id="PR01415">
    <property type="entry name" value="ANKYRIN"/>
</dbReference>
<dbReference type="InterPro" id="IPR036770">
    <property type="entry name" value="Ankyrin_rpt-contain_sf"/>
</dbReference>
<dbReference type="PROSITE" id="PS50297">
    <property type="entry name" value="ANK_REP_REGION"/>
    <property type="match status" value="6"/>
</dbReference>
<evidence type="ECO:0000256" key="2">
    <source>
        <dbReference type="ARBA" id="ARBA00022737"/>
    </source>
</evidence>
<sequence length="755" mass="83398">MPIEVKGLALPGINAHPTYSVSSAVTSDIPVENLPNTQPHRASGGSISPDFISLEYPSSVSLLTAVNCSQLRTVRFNLYLSQGARIFALTLYNMYLRKQLSRLSSRKSKSVEKPELTQPIPSEPTRCSVPRPAQTAPIANLPPEILLHIISFLPLIELYALKLAGSRAILEVCRLFFRLPLRQYAQTIERENLPRCPQGPRSALGIAAARGQESLITALFQSVTDTYYPSGIRNPHTEIEWTRYKRSHYMYKPPPDPVLIMNDRSNEKNALHIAAENGQNGAIELLISLGADVATPIRAHRYEEWAIHLAASRGHLSTVQLLLKEKLVSPKDLAGAVRRAASNGHNEMVEFLVLVSKGKLLRDKDGLHDALHAAVSNNQYETAELLLVKFKAPTKKRKPSELSCLHVAALHPSEPLVRLLLDHGANPLFKGFCGIPLEAALEKGYASIAKLLVPYGLNFPLRQLLVRDIAMSGSIECVRMLLKFYTDRHISMNSLAGAEPLHGAAVGGHEEIVRLLLDHGIPVDHTGERQYTALHWAAAKNHLAAARLLLDRGASVHSRERRRLTPLHMAALSRAESPELAELLLDRGADIKARDEDSKTPLHTAAAYDTDSVVRLLLDRGADKEACDRRGWTPLLTAAVNLRPTSTSLLLSYKADITVSDKKGMTPLHYAACTNSFELRVYNLLIENGADIAALNQDHRTPQQQFNFWEQNSHHIEGRMYDGDSKYITCCFGTSAVSDPDPPLTYPFNQGIAPS</sequence>
<feature type="repeat" description="ANK" evidence="4">
    <location>
        <begin position="496"/>
        <end position="528"/>
    </location>
</feature>
<dbReference type="SUPFAM" id="SSF48403">
    <property type="entry name" value="Ankyrin repeat"/>
    <property type="match status" value="2"/>
</dbReference>
<feature type="repeat" description="ANK" evidence="4">
    <location>
        <begin position="562"/>
        <end position="596"/>
    </location>
</feature>
<organism evidence="7 8">
    <name type="scientific">Polytolypa hystricis (strain UAMH7299)</name>
    <dbReference type="NCBI Taxonomy" id="1447883"/>
    <lineage>
        <taxon>Eukaryota</taxon>
        <taxon>Fungi</taxon>
        <taxon>Dikarya</taxon>
        <taxon>Ascomycota</taxon>
        <taxon>Pezizomycotina</taxon>
        <taxon>Eurotiomycetes</taxon>
        <taxon>Eurotiomycetidae</taxon>
        <taxon>Onygenales</taxon>
        <taxon>Onygenales incertae sedis</taxon>
        <taxon>Polytolypa</taxon>
    </lineage>
</organism>
<dbReference type="PANTHER" id="PTHR24161:SF85">
    <property type="entry name" value="PALMITOYLTRANSFERASE HIP14"/>
    <property type="match status" value="1"/>
</dbReference>
<evidence type="ECO:0000313" key="7">
    <source>
        <dbReference type="EMBL" id="PGH07409.1"/>
    </source>
</evidence>
<protein>
    <recommendedName>
        <fullName evidence="1">protein S-acyltransferase</fullName>
        <ecNumber evidence="1">2.3.1.225</ecNumber>
    </recommendedName>
</protein>
<dbReference type="PANTHER" id="PTHR24161">
    <property type="entry name" value="ANK_REP_REGION DOMAIN-CONTAINING PROTEIN-RELATED"/>
    <property type="match status" value="1"/>
</dbReference>
<keyword evidence="2" id="KW-0677">Repeat</keyword>
<feature type="repeat" description="ANK" evidence="4">
    <location>
        <begin position="597"/>
        <end position="629"/>
    </location>
</feature>
<dbReference type="GO" id="GO:0019706">
    <property type="term" value="F:protein-cysteine S-palmitoyltransferase activity"/>
    <property type="evidence" value="ECO:0007669"/>
    <property type="project" value="UniProtKB-EC"/>
</dbReference>
<keyword evidence="3 4" id="KW-0040">ANK repeat</keyword>
<feature type="repeat" description="ANK" evidence="4">
    <location>
        <begin position="630"/>
        <end position="662"/>
    </location>
</feature>
<keyword evidence="8" id="KW-1185">Reference proteome</keyword>
<accession>A0A2B7XER4</accession>
<dbReference type="SMART" id="SM00248">
    <property type="entry name" value="ANK"/>
    <property type="match status" value="12"/>
</dbReference>
<comment type="caution">
    <text evidence="7">The sequence shown here is derived from an EMBL/GenBank/DDBJ whole genome shotgun (WGS) entry which is preliminary data.</text>
</comment>
<dbReference type="InterPro" id="IPR001810">
    <property type="entry name" value="F-box_dom"/>
</dbReference>
<dbReference type="Pfam" id="PF00023">
    <property type="entry name" value="Ank"/>
    <property type="match status" value="1"/>
</dbReference>
<feature type="repeat" description="ANK" evidence="4">
    <location>
        <begin position="663"/>
        <end position="697"/>
    </location>
</feature>
<gene>
    <name evidence="7" type="ORF">AJ80_07994</name>
</gene>
<feature type="repeat" description="ANK" evidence="4">
    <location>
        <begin position="529"/>
        <end position="561"/>
    </location>
</feature>
<dbReference type="EC" id="2.3.1.225" evidence="1"/>
<dbReference type="Proteomes" id="UP000224634">
    <property type="component" value="Unassembled WGS sequence"/>
</dbReference>
<dbReference type="AlphaFoldDB" id="A0A2B7XER4"/>
<evidence type="ECO:0000256" key="3">
    <source>
        <dbReference type="ARBA" id="ARBA00023043"/>
    </source>
</evidence>
<dbReference type="PROSITE" id="PS50088">
    <property type="entry name" value="ANK_REPEAT"/>
    <property type="match status" value="7"/>
</dbReference>
<evidence type="ECO:0000313" key="8">
    <source>
        <dbReference type="Proteomes" id="UP000224634"/>
    </source>
</evidence>
<evidence type="ECO:0000256" key="1">
    <source>
        <dbReference type="ARBA" id="ARBA00012210"/>
    </source>
</evidence>
<dbReference type="SUPFAM" id="SSF81383">
    <property type="entry name" value="F-box domain"/>
    <property type="match status" value="1"/>
</dbReference>
<name>A0A2B7XER4_POLH7</name>
<evidence type="ECO:0000256" key="4">
    <source>
        <dbReference type="PROSITE-ProRule" id="PRU00023"/>
    </source>
</evidence>
<dbReference type="Pfam" id="PF12796">
    <property type="entry name" value="Ank_2"/>
    <property type="match status" value="4"/>
</dbReference>
<dbReference type="EMBL" id="PDNA01000168">
    <property type="protein sequence ID" value="PGH07409.1"/>
    <property type="molecule type" value="Genomic_DNA"/>
</dbReference>